<evidence type="ECO:0008006" key="3">
    <source>
        <dbReference type="Google" id="ProtNLM"/>
    </source>
</evidence>
<dbReference type="AlphaFoldDB" id="A0A9W6NNR6"/>
<protein>
    <recommendedName>
        <fullName evidence="3">HTH domain-containing protein</fullName>
    </recommendedName>
</protein>
<organism evidence="1 2">
    <name type="scientific">Dactylosporangium matsuzakiense</name>
    <dbReference type="NCBI Taxonomy" id="53360"/>
    <lineage>
        <taxon>Bacteria</taxon>
        <taxon>Bacillati</taxon>
        <taxon>Actinomycetota</taxon>
        <taxon>Actinomycetes</taxon>
        <taxon>Micromonosporales</taxon>
        <taxon>Micromonosporaceae</taxon>
        <taxon>Dactylosporangium</taxon>
    </lineage>
</organism>
<gene>
    <name evidence="1" type="ORF">GCM10017581_052540</name>
</gene>
<sequence length="71" mass="7756">MVWTEGPPTPPTSKVDLCAAIRRDSRAALAVRALARKYRISRRTVRSALSPAWPAPRELSVCERAVAGVRG</sequence>
<evidence type="ECO:0000313" key="2">
    <source>
        <dbReference type="Proteomes" id="UP001143480"/>
    </source>
</evidence>
<dbReference type="Proteomes" id="UP001143480">
    <property type="component" value="Unassembled WGS sequence"/>
</dbReference>
<keyword evidence="2" id="KW-1185">Reference proteome</keyword>
<dbReference type="EMBL" id="BSFP01000035">
    <property type="protein sequence ID" value="GLL03508.1"/>
    <property type="molecule type" value="Genomic_DNA"/>
</dbReference>
<proteinExistence type="predicted"/>
<comment type="caution">
    <text evidence="1">The sequence shown here is derived from an EMBL/GenBank/DDBJ whole genome shotgun (WGS) entry which is preliminary data.</text>
</comment>
<reference evidence="1" key="2">
    <citation type="submission" date="2023-01" db="EMBL/GenBank/DDBJ databases">
        <authorList>
            <person name="Sun Q."/>
            <person name="Evtushenko L."/>
        </authorList>
    </citation>
    <scope>NUCLEOTIDE SEQUENCE</scope>
    <source>
        <strain evidence="1">VKM Ac-1321</strain>
    </source>
</reference>
<reference evidence="1" key="1">
    <citation type="journal article" date="2014" name="Int. J. Syst. Evol. Microbiol.">
        <title>Complete genome sequence of Corynebacterium casei LMG S-19264T (=DSM 44701T), isolated from a smear-ripened cheese.</title>
        <authorList>
            <consortium name="US DOE Joint Genome Institute (JGI-PGF)"/>
            <person name="Walter F."/>
            <person name="Albersmeier A."/>
            <person name="Kalinowski J."/>
            <person name="Ruckert C."/>
        </authorList>
    </citation>
    <scope>NUCLEOTIDE SEQUENCE</scope>
    <source>
        <strain evidence="1">VKM Ac-1321</strain>
    </source>
</reference>
<accession>A0A9W6NNR6</accession>
<name>A0A9W6NNR6_9ACTN</name>
<evidence type="ECO:0000313" key="1">
    <source>
        <dbReference type="EMBL" id="GLL03508.1"/>
    </source>
</evidence>